<accession>A0A0N4XM46</accession>
<dbReference type="EMBL" id="UYSL01005577">
    <property type="protein sequence ID" value="VDL67191.1"/>
    <property type="molecule type" value="Genomic_DNA"/>
</dbReference>
<dbReference type="WBParaSite" id="NBR_0000359801-mRNA-1">
    <property type="protein sequence ID" value="NBR_0000359801-mRNA-1"/>
    <property type="gene ID" value="NBR_0000359801"/>
</dbReference>
<dbReference type="OMA" id="DIFHART"/>
<evidence type="ECO:0000313" key="4">
    <source>
        <dbReference type="Proteomes" id="UP000271162"/>
    </source>
</evidence>
<keyword evidence="4" id="KW-1185">Reference proteome</keyword>
<sequence length="141" mass="15643">MLQFLILLLASDLGEAVDCHQPRDRGYSCDEPEKIYFYYDTRIGACQPMLLRGCGGNENKFSTAAECKEKCFRGAKNSTNNAAATNTKKENEGLVVTECDLPTDAKIPDVARSCDEGCLVGYRCNKKNKCCPMRGERTDHS</sequence>
<feature type="domain" description="BPTI/Kunitz inhibitor" evidence="2">
    <location>
        <begin position="19"/>
        <end position="71"/>
    </location>
</feature>
<dbReference type="STRING" id="27835.A0A0N4XM46"/>
<evidence type="ECO:0000313" key="3">
    <source>
        <dbReference type="EMBL" id="VDL67191.1"/>
    </source>
</evidence>
<dbReference type="SUPFAM" id="SSF57362">
    <property type="entry name" value="BPTI-like"/>
    <property type="match status" value="1"/>
</dbReference>
<dbReference type="Proteomes" id="UP000271162">
    <property type="component" value="Unassembled WGS sequence"/>
</dbReference>
<reference evidence="3 4" key="2">
    <citation type="submission" date="2018-11" db="EMBL/GenBank/DDBJ databases">
        <authorList>
            <consortium name="Pathogen Informatics"/>
        </authorList>
    </citation>
    <scope>NUCLEOTIDE SEQUENCE [LARGE SCALE GENOMIC DNA]</scope>
</reference>
<feature type="chain" id="PRO_5043124676" evidence="1">
    <location>
        <begin position="17"/>
        <end position="141"/>
    </location>
</feature>
<dbReference type="SMART" id="SM00131">
    <property type="entry name" value="KU"/>
    <property type="match status" value="1"/>
</dbReference>
<gene>
    <name evidence="3" type="ORF">NBR_LOCUS3602</name>
</gene>
<protein>
    <submittedName>
        <fullName evidence="5">BPTI/Kunitz inhibitor domain-containing protein</fullName>
    </submittedName>
</protein>
<evidence type="ECO:0000256" key="1">
    <source>
        <dbReference type="SAM" id="SignalP"/>
    </source>
</evidence>
<dbReference type="Gene3D" id="4.10.410.10">
    <property type="entry name" value="Pancreatic trypsin inhibitor Kunitz domain"/>
    <property type="match status" value="1"/>
</dbReference>
<dbReference type="PANTHER" id="PTHR47248">
    <property type="entry name" value="PROTEIN CBG06772"/>
    <property type="match status" value="1"/>
</dbReference>
<evidence type="ECO:0000259" key="2">
    <source>
        <dbReference type="PROSITE" id="PS50279"/>
    </source>
</evidence>
<organism evidence="5">
    <name type="scientific">Nippostrongylus brasiliensis</name>
    <name type="common">Rat hookworm</name>
    <dbReference type="NCBI Taxonomy" id="27835"/>
    <lineage>
        <taxon>Eukaryota</taxon>
        <taxon>Metazoa</taxon>
        <taxon>Ecdysozoa</taxon>
        <taxon>Nematoda</taxon>
        <taxon>Chromadorea</taxon>
        <taxon>Rhabditida</taxon>
        <taxon>Rhabditina</taxon>
        <taxon>Rhabditomorpha</taxon>
        <taxon>Strongyloidea</taxon>
        <taxon>Heligmosomidae</taxon>
        <taxon>Nippostrongylus</taxon>
    </lineage>
</organism>
<evidence type="ECO:0000313" key="5">
    <source>
        <dbReference type="WBParaSite" id="NBR_0000359801-mRNA-1"/>
    </source>
</evidence>
<reference evidence="5" key="1">
    <citation type="submission" date="2017-02" db="UniProtKB">
        <authorList>
            <consortium name="WormBaseParasite"/>
        </authorList>
    </citation>
    <scope>IDENTIFICATION</scope>
</reference>
<dbReference type="AlphaFoldDB" id="A0A0N4XM46"/>
<dbReference type="PROSITE" id="PS50279">
    <property type="entry name" value="BPTI_KUNITZ_2"/>
    <property type="match status" value="1"/>
</dbReference>
<keyword evidence="1" id="KW-0732">Signal</keyword>
<dbReference type="InterPro" id="IPR052861">
    <property type="entry name" value="BPTI/Kunitz_domain"/>
</dbReference>
<proteinExistence type="predicted"/>
<feature type="signal peptide" evidence="1">
    <location>
        <begin position="1"/>
        <end position="16"/>
    </location>
</feature>
<dbReference type="PANTHER" id="PTHR47248:SF7">
    <property type="entry name" value="BPTI_KUNITZ INHIBITOR DOMAIN-CONTAINING PROTEIN"/>
    <property type="match status" value="1"/>
</dbReference>
<dbReference type="GO" id="GO:0004867">
    <property type="term" value="F:serine-type endopeptidase inhibitor activity"/>
    <property type="evidence" value="ECO:0007669"/>
    <property type="project" value="InterPro"/>
</dbReference>
<name>A0A0N4XM46_NIPBR</name>
<dbReference type="InterPro" id="IPR002223">
    <property type="entry name" value="Kunitz_BPTI"/>
</dbReference>
<dbReference type="Pfam" id="PF00014">
    <property type="entry name" value="Kunitz_BPTI"/>
    <property type="match status" value="1"/>
</dbReference>
<dbReference type="InterPro" id="IPR036880">
    <property type="entry name" value="Kunitz_BPTI_sf"/>
</dbReference>